<evidence type="ECO:0000256" key="6">
    <source>
        <dbReference type="ARBA" id="ARBA00023049"/>
    </source>
</evidence>
<dbReference type="PANTHER" id="PTHR11804">
    <property type="entry name" value="PROTEASE M3 THIMET OLIGOPEPTIDASE-RELATED"/>
    <property type="match status" value="1"/>
</dbReference>
<evidence type="ECO:0000256" key="4">
    <source>
        <dbReference type="ARBA" id="ARBA00022801"/>
    </source>
</evidence>
<dbReference type="InterPro" id="IPR024079">
    <property type="entry name" value="MetalloPept_cat_dom_sf"/>
</dbReference>
<dbReference type="AlphaFoldDB" id="A0A084GEX0"/>
<keyword evidence="5 7" id="KW-0862">Zinc</keyword>
<dbReference type="SUPFAM" id="SSF55486">
    <property type="entry name" value="Metalloproteases ('zincins'), catalytic domain"/>
    <property type="match status" value="1"/>
</dbReference>
<evidence type="ECO:0000313" key="9">
    <source>
        <dbReference type="EMBL" id="KEZ45882.1"/>
    </source>
</evidence>
<evidence type="ECO:0000256" key="3">
    <source>
        <dbReference type="ARBA" id="ARBA00022723"/>
    </source>
</evidence>
<dbReference type="HOGENOM" id="CLU_001805_1_1_1"/>
<evidence type="ECO:0000256" key="2">
    <source>
        <dbReference type="ARBA" id="ARBA00022670"/>
    </source>
</evidence>
<dbReference type="MEROPS" id="M03.009"/>
<evidence type="ECO:0000313" key="10">
    <source>
        <dbReference type="Proteomes" id="UP000028545"/>
    </source>
</evidence>
<dbReference type="Gene3D" id="1.20.1050.40">
    <property type="entry name" value="Endopeptidase. Chain P, domain 1"/>
    <property type="match status" value="1"/>
</dbReference>
<name>A0A084GEX0_PSEDA</name>
<dbReference type="GeneID" id="27720323"/>
<dbReference type="GO" id="GO:0005758">
    <property type="term" value="C:mitochondrial intermembrane space"/>
    <property type="evidence" value="ECO:0007669"/>
    <property type="project" value="TreeGrafter"/>
</dbReference>
<dbReference type="EMBL" id="JOWA01000055">
    <property type="protein sequence ID" value="KEZ45882.1"/>
    <property type="molecule type" value="Genomic_DNA"/>
</dbReference>
<dbReference type="Proteomes" id="UP000028545">
    <property type="component" value="Unassembled WGS sequence"/>
</dbReference>
<comment type="cofactor">
    <cofactor evidence="7">
        <name>Zn(2+)</name>
        <dbReference type="ChEBI" id="CHEBI:29105"/>
    </cofactor>
    <text evidence="7">Binds 1 zinc ion.</text>
</comment>
<keyword evidence="2 7" id="KW-0645">Protease</keyword>
<protein>
    <recommendedName>
        <fullName evidence="8">Peptidase M3A/M3B catalytic domain-containing protein</fullName>
    </recommendedName>
</protein>
<accession>A0A084GEX0</accession>
<dbReference type="InterPro" id="IPR001567">
    <property type="entry name" value="Pept_M3A_M3B_dom"/>
</dbReference>
<evidence type="ECO:0000259" key="8">
    <source>
        <dbReference type="Pfam" id="PF01432"/>
    </source>
</evidence>
<dbReference type="OrthoDB" id="534666at2759"/>
<feature type="domain" description="Peptidase M3A/M3B catalytic" evidence="8">
    <location>
        <begin position="226"/>
        <end position="651"/>
    </location>
</feature>
<dbReference type="PANTHER" id="PTHR11804:SF84">
    <property type="entry name" value="SACCHAROLYSIN"/>
    <property type="match status" value="1"/>
</dbReference>
<keyword evidence="4 7" id="KW-0378">Hydrolase</keyword>
<dbReference type="InterPro" id="IPR024080">
    <property type="entry name" value="Neurolysin/TOP_N"/>
</dbReference>
<comment type="similarity">
    <text evidence="1 7">Belongs to the peptidase M3 family.</text>
</comment>
<dbReference type="InterPro" id="IPR024077">
    <property type="entry name" value="Neurolysin/TOP_dom2"/>
</dbReference>
<evidence type="ECO:0000256" key="5">
    <source>
        <dbReference type="ARBA" id="ARBA00022833"/>
    </source>
</evidence>
<gene>
    <name evidence="9" type="ORF">SAPIO_CDS1251</name>
</gene>
<dbReference type="VEuPathDB" id="FungiDB:SAPIO_CDS1251"/>
<dbReference type="InterPro" id="IPR045090">
    <property type="entry name" value="Pept_M3A_M3B"/>
</dbReference>
<organism evidence="9 10">
    <name type="scientific">Pseudallescheria apiosperma</name>
    <name type="common">Scedosporium apiospermum</name>
    <dbReference type="NCBI Taxonomy" id="563466"/>
    <lineage>
        <taxon>Eukaryota</taxon>
        <taxon>Fungi</taxon>
        <taxon>Dikarya</taxon>
        <taxon>Ascomycota</taxon>
        <taxon>Pezizomycotina</taxon>
        <taxon>Sordariomycetes</taxon>
        <taxon>Hypocreomycetidae</taxon>
        <taxon>Microascales</taxon>
        <taxon>Microascaceae</taxon>
        <taxon>Scedosporium</taxon>
    </lineage>
</organism>
<dbReference type="GO" id="GO:0004222">
    <property type="term" value="F:metalloendopeptidase activity"/>
    <property type="evidence" value="ECO:0007669"/>
    <property type="project" value="InterPro"/>
</dbReference>
<dbReference type="RefSeq" id="XP_016645681.1">
    <property type="nucleotide sequence ID" value="XM_016784565.1"/>
</dbReference>
<dbReference type="Gene3D" id="1.10.1370.10">
    <property type="entry name" value="Neurolysin, domain 3"/>
    <property type="match status" value="1"/>
</dbReference>
<dbReference type="Pfam" id="PF01432">
    <property type="entry name" value="Peptidase_M3"/>
    <property type="match status" value="1"/>
</dbReference>
<reference evidence="9 10" key="1">
    <citation type="journal article" date="2014" name="Genome Announc.">
        <title>Draft genome sequence of the pathogenic fungus Scedosporium apiospermum.</title>
        <authorList>
            <person name="Vandeputte P."/>
            <person name="Ghamrawi S."/>
            <person name="Rechenmann M."/>
            <person name="Iltis A."/>
            <person name="Giraud S."/>
            <person name="Fleury M."/>
            <person name="Thornton C."/>
            <person name="Delhaes L."/>
            <person name="Meyer W."/>
            <person name="Papon N."/>
            <person name="Bouchara J.P."/>
        </authorList>
    </citation>
    <scope>NUCLEOTIDE SEQUENCE [LARGE SCALE GENOMIC DNA]</scope>
    <source>
        <strain evidence="9 10">IHEM 14462</strain>
    </source>
</reference>
<sequence>MVREPEPPEAPPLFTTSPKSILEDAERVVDTSRNALNHIAESVDVASATFNNVLLPLAHAENALMSQAYILGFYQYVSTDEGLREASSKAEKIFDDYDREWKMREDIYVLVDAVKTNTIETSALDPESEHFLNRVHHNFIKNGMKLPRTEREHLRQIQTRITELAAEFGDNSSRGNEGGLWFTPEELQGIPEDRLAELQKGFGENEGKLFTSFLKDVSLVLRFAGSSETRKKMRVAYDHRCRENVPLFREVVVLRDEAARLLGYPNHAALELEEKVAKTPETVNALLSDLLAKLRPLGLKELEKYKAVKQKDLESRGEIWDGRYYLWDQPYYNKKLLAAEYSLDHEAVAECFPLKSTVKSMLEIFEQLFGLVFREISSDAIPLDVKKARVWHEDVQLFRAWDDETGGAGFLGYLYLDLYTRSFKPGPSTFPLVPGYLRPGGTRNYPSVALLCNFPKPTPKIPSLLPHGDVVTLFHELGHGIHDLVSKTVFARFHGPQGTAVDFGEAPSQMLENWCWVPSQLKLLSRHYSSLSPEYLTAWQGKVASKGSTTPPEIHIPDTMIDNLTKAENVHRALSQLNELAICFFDMAIHQPETHEVIEKMDISATFNRLHRECFPLDGLGTLGEEEKCGHPYTRYRNFIKGDYHAGYYGYFL</sequence>
<comment type="caution">
    <text evidence="9">The sequence shown here is derived from an EMBL/GenBank/DDBJ whole genome shotgun (WGS) entry which is preliminary data.</text>
</comment>
<proteinExistence type="inferred from homology"/>
<keyword evidence="6 7" id="KW-0482">Metalloprotease</keyword>
<dbReference type="CDD" id="cd06455">
    <property type="entry name" value="M3A_TOP"/>
    <property type="match status" value="1"/>
</dbReference>
<dbReference type="GO" id="GO:0006508">
    <property type="term" value="P:proteolysis"/>
    <property type="evidence" value="ECO:0007669"/>
    <property type="project" value="UniProtKB-KW"/>
</dbReference>
<evidence type="ECO:0000256" key="1">
    <source>
        <dbReference type="ARBA" id="ARBA00006040"/>
    </source>
</evidence>
<dbReference type="GO" id="GO:0006518">
    <property type="term" value="P:peptide metabolic process"/>
    <property type="evidence" value="ECO:0007669"/>
    <property type="project" value="TreeGrafter"/>
</dbReference>
<dbReference type="GO" id="GO:0046872">
    <property type="term" value="F:metal ion binding"/>
    <property type="evidence" value="ECO:0007669"/>
    <property type="project" value="UniProtKB-UniRule"/>
</dbReference>
<keyword evidence="10" id="KW-1185">Reference proteome</keyword>
<keyword evidence="3 7" id="KW-0479">Metal-binding</keyword>
<dbReference type="OMA" id="RSGAWCS"/>
<evidence type="ECO:0000256" key="7">
    <source>
        <dbReference type="RuleBase" id="RU003435"/>
    </source>
</evidence>
<dbReference type="FunFam" id="3.40.390.10:FF:000074">
    <property type="entry name" value="Metalloprotease"/>
    <property type="match status" value="1"/>
</dbReference>
<dbReference type="KEGG" id="sapo:SAPIO_CDS1251"/>
<dbReference type="Gene3D" id="3.40.390.10">
    <property type="entry name" value="Collagenase (Catalytic Domain)"/>
    <property type="match status" value="1"/>
</dbReference>